<dbReference type="EMBL" id="BTGU01010871">
    <property type="protein sequence ID" value="GMN74409.1"/>
    <property type="molecule type" value="Genomic_DNA"/>
</dbReference>
<reference evidence="2" key="1">
    <citation type="submission" date="2023-07" db="EMBL/GenBank/DDBJ databases">
        <title>draft genome sequence of fig (Ficus carica).</title>
        <authorList>
            <person name="Takahashi T."/>
            <person name="Nishimura K."/>
        </authorList>
    </citation>
    <scope>NUCLEOTIDE SEQUENCE</scope>
</reference>
<comment type="caution">
    <text evidence="2">The sequence shown here is derived from an EMBL/GenBank/DDBJ whole genome shotgun (WGS) entry which is preliminary data.</text>
</comment>
<name>A0AA88EGA0_FICCA</name>
<evidence type="ECO:0000313" key="4">
    <source>
        <dbReference type="Proteomes" id="UP001187192"/>
    </source>
</evidence>
<proteinExistence type="predicted"/>
<evidence type="ECO:0000256" key="1">
    <source>
        <dbReference type="SAM" id="MobiDB-lite"/>
    </source>
</evidence>
<keyword evidence="4" id="KW-1185">Reference proteome</keyword>
<evidence type="ECO:0000313" key="2">
    <source>
        <dbReference type="EMBL" id="GMN74409.1"/>
    </source>
</evidence>
<gene>
    <name evidence="2" type="ORF">TIFTF001_052367</name>
    <name evidence="3" type="ORF">TIFTF001_052368</name>
</gene>
<sequence>MLSTFSRSSFPRVQGGQISRALKLVYNRASSTTVTSGFTSNTATVTTKLESYTTATSGYTSNTATVTVTVTAEFKSSATQPPTPPYTKPASPTNLRVRR</sequence>
<accession>A0AA88EGA0</accession>
<organism evidence="2 4">
    <name type="scientific">Ficus carica</name>
    <name type="common">Common fig</name>
    <dbReference type="NCBI Taxonomy" id="3494"/>
    <lineage>
        <taxon>Eukaryota</taxon>
        <taxon>Viridiplantae</taxon>
        <taxon>Streptophyta</taxon>
        <taxon>Embryophyta</taxon>
        <taxon>Tracheophyta</taxon>
        <taxon>Spermatophyta</taxon>
        <taxon>Magnoliopsida</taxon>
        <taxon>eudicotyledons</taxon>
        <taxon>Gunneridae</taxon>
        <taxon>Pentapetalae</taxon>
        <taxon>rosids</taxon>
        <taxon>fabids</taxon>
        <taxon>Rosales</taxon>
        <taxon>Moraceae</taxon>
        <taxon>Ficeae</taxon>
        <taxon>Ficus</taxon>
    </lineage>
</organism>
<feature type="region of interest" description="Disordered" evidence="1">
    <location>
        <begin position="75"/>
        <end position="99"/>
    </location>
</feature>
<dbReference type="EMBL" id="BTGU01010872">
    <property type="protein sequence ID" value="GMN74415.1"/>
    <property type="molecule type" value="Genomic_DNA"/>
</dbReference>
<dbReference type="AlphaFoldDB" id="A0AA88EGA0"/>
<dbReference type="Proteomes" id="UP001187192">
    <property type="component" value="Unassembled WGS sequence"/>
</dbReference>
<protein>
    <submittedName>
        <fullName evidence="2">Uncharacterized protein</fullName>
    </submittedName>
</protein>
<evidence type="ECO:0000313" key="3">
    <source>
        <dbReference type="EMBL" id="GMN74415.1"/>
    </source>
</evidence>